<dbReference type="GO" id="GO:0003700">
    <property type="term" value="F:DNA-binding transcription factor activity"/>
    <property type="evidence" value="ECO:0007669"/>
    <property type="project" value="InterPro"/>
</dbReference>
<organism evidence="3 4">
    <name type="scientific">Paenisporosarcina cavernae</name>
    <dbReference type="NCBI Taxonomy" id="2320858"/>
    <lineage>
        <taxon>Bacteria</taxon>
        <taxon>Bacillati</taxon>
        <taxon>Bacillota</taxon>
        <taxon>Bacilli</taxon>
        <taxon>Bacillales</taxon>
        <taxon>Caryophanaceae</taxon>
        <taxon>Paenisporosarcina</taxon>
    </lineage>
</organism>
<dbReference type="PANTHER" id="PTHR33164">
    <property type="entry name" value="TRANSCRIPTIONAL REGULATOR, MARR FAMILY"/>
    <property type="match status" value="1"/>
</dbReference>
<evidence type="ECO:0000259" key="2">
    <source>
        <dbReference type="PROSITE" id="PS50995"/>
    </source>
</evidence>
<name>A0A385YR16_9BACL</name>
<dbReference type="GO" id="GO:0006950">
    <property type="term" value="P:response to stress"/>
    <property type="evidence" value="ECO:0007669"/>
    <property type="project" value="TreeGrafter"/>
</dbReference>
<dbReference type="RefSeq" id="WP_119882182.1">
    <property type="nucleotide sequence ID" value="NZ_CP032418.1"/>
</dbReference>
<evidence type="ECO:0000313" key="3">
    <source>
        <dbReference type="EMBL" id="AYC28437.1"/>
    </source>
</evidence>
<dbReference type="PROSITE" id="PS50995">
    <property type="entry name" value="HTH_MARR_2"/>
    <property type="match status" value="1"/>
</dbReference>
<evidence type="ECO:0000313" key="4">
    <source>
        <dbReference type="Proteomes" id="UP000265725"/>
    </source>
</evidence>
<keyword evidence="1" id="KW-0238">DNA-binding</keyword>
<dbReference type="InterPro" id="IPR036390">
    <property type="entry name" value="WH_DNA-bd_sf"/>
</dbReference>
<protein>
    <submittedName>
        <fullName evidence="3">MarR family transcriptional regulator</fullName>
    </submittedName>
</protein>
<dbReference type="InterPro" id="IPR036388">
    <property type="entry name" value="WH-like_DNA-bd_sf"/>
</dbReference>
<dbReference type="PANTHER" id="PTHR33164:SF43">
    <property type="entry name" value="HTH-TYPE TRANSCRIPTIONAL REPRESSOR YETL"/>
    <property type="match status" value="1"/>
</dbReference>
<gene>
    <name evidence="3" type="ORF">D3873_00580</name>
</gene>
<dbReference type="InterPro" id="IPR000835">
    <property type="entry name" value="HTH_MarR-typ"/>
</dbReference>
<dbReference type="EMBL" id="CP032418">
    <property type="protein sequence ID" value="AYC28437.1"/>
    <property type="molecule type" value="Genomic_DNA"/>
</dbReference>
<dbReference type="Pfam" id="PF01047">
    <property type="entry name" value="MarR"/>
    <property type="match status" value="1"/>
</dbReference>
<reference evidence="4" key="1">
    <citation type="submission" date="2018-09" db="EMBL/GenBank/DDBJ databases">
        <authorList>
            <person name="Zhu H."/>
        </authorList>
    </citation>
    <scope>NUCLEOTIDE SEQUENCE [LARGE SCALE GENOMIC DNA]</scope>
    <source>
        <strain evidence="4">K2R23-3</strain>
    </source>
</reference>
<dbReference type="GO" id="GO:0003677">
    <property type="term" value="F:DNA binding"/>
    <property type="evidence" value="ECO:0007669"/>
    <property type="project" value="UniProtKB-KW"/>
</dbReference>
<feature type="domain" description="HTH marR-type" evidence="2">
    <location>
        <begin position="3"/>
        <end position="135"/>
    </location>
</feature>
<dbReference type="KEGG" id="paek:D3873_00580"/>
<dbReference type="SUPFAM" id="SSF46785">
    <property type="entry name" value="Winged helix' DNA-binding domain"/>
    <property type="match status" value="1"/>
</dbReference>
<dbReference type="Proteomes" id="UP000265725">
    <property type="component" value="Chromosome"/>
</dbReference>
<dbReference type="Gene3D" id="1.10.10.10">
    <property type="entry name" value="Winged helix-like DNA-binding domain superfamily/Winged helix DNA-binding domain"/>
    <property type="match status" value="1"/>
</dbReference>
<keyword evidence="4" id="KW-1185">Reference proteome</keyword>
<dbReference type="AlphaFoldDB" id="A0A385YR16"/>
<proteinExistence type="predicted"/>
<dbReference type="PRINTS" id="PR00598">
    <property type="entry name" value="HTHMARR"/>
</dbReference>
<dbReference type="SMART" id="SM00347">
    <property type="entry name" value="HTH_MARR"/>
    <property type="match status" value="1"/>
</dbReference>
<dbReference type="OrthoDB" id="3237509at2"/>
<sequence>MNYSKLAEELMESMIRVRKLSLNKQLDNVSFGERKILAYLHYHNNGATSGELSEKLDLTTPRVASTLKSLEKKAFIKRVQDPSDKRVVIVTVTKEGREFVKREREEAQTALSYLLQELGEEDSKDFTRIMKRIATIKESR</sequence>
<dbReference type="InterPro" id="IPR039422">
    <property type="entry name" value="MarR/SlyA-like"/>
</dbReference>
<accession>A0A385YR16</accession>
<evidence type="ECO:0000256" key="1">
    <source>
        <dbReference type="ARBA" id="ARBA00023125"/>
    </source>
</evidence>